<geneLocation type="chloroplast" evidence="13"/>
<feature type="domain" description="B5" evidence="11">
    <location>
        <begin position="273"/>
        <end position="355"/>
    </location>
</feature>
<dbReference type="GO" id="GO:0003723">
    <property type="term" value="F:RNA binding"/>
    <property type="evidence" value="ECO:0007669"/>
    <property type="project" value="InterPro"/>
</dbReference>
<evidence type="ECO:0000259" key="10">
    <source>
        <dbReference type="SMART" id="SM00873"/>
    </source>
</evidence>
<keyword evidence="6" id="KW-0067">ATP-binding</keyword>
<dbReference type="GO" id="GO:0005524">
    <property type="term" value="F:ATP binding"/>
    <property type="evidence" value="ECO:0007669"/>
    <property type="project" value="UniProtKB-KW"/>
</dbReference>
<dbReference type="SUPFAM" id="SSF55681">
    <property type="entry name" value="Class II aaRS and biotin synthetases"/>
    <property type="match status" value="1"/>
</dbReference>
<evidence type="ECO:0000256" key="5">
    <source>
        <dbReference type="ARBA" id="ARBA00022741"/>
    </source>
</evidence>
<dbReference type="Pfam" id="PF03484">
    <property type="entry name" value="B5"/>
    <property type="match status" value="1"/>
</dbReference>
<evidence type="ECO:0000256" key="3">
    <source>
        <dbReference type="ARBA" id="ARBA00022598"/>
    </source>
</evidence>
<dbReference type="EMBL" id="MN905507">
    <property type="protein sequence ID" value="UEQ12199.1"/>
    <property type="molecule type" value="Genomic_DNA"/>
</dbReference>
<evidence type="ECO:0000256" key="7">
    <source>
        <dbReference type="ARBA" id="ARBA00022842"/>
    </source>
</evidence>
<comment type="cofactor">
    <cofactor evidence="1">
        <name>Mg(2+)</name>
        <dbReference type="ChEBI" id="CHEBI:18420"/>
    </cofactor>
</comment>
<dbReference type="SMART" id="SM00873">
    <property type="entry name" value="B3_4"/>
    <property type="match status" value="1"/>
</dbReference>
<proteinExistence type="predicted"/>
<evidence type="ECO:0000256" key="9">
    <source>
        <dbReference type="ARBA" id="ARBA00023146"/>
    </source>
</evidence>
<protein>
    <recommendedName>
        <fullName evidence="2">phenylalanine--tRNA ligase</fullName>
        <ecNumber evidence="2">6.1.1.20</ecNumber>
    </recommendedName>
</protein>
<evidence type="ECO:0000256" key="4">
    <source>
        <dbReference type="ARBA" id="ARBA00022723"/>
    </source>
</evidence>
<keyword evidence="3" id="KW-0436">Ligase</keyword>
<evidence type="ECO:0000256" key="2">
    <source>
        <dbReference type="ARBA" id="ARBA00012814"/>
    </source>
</evidence>
<dbReference type="Pfam" id="PF17759">
    <property type="entry name" value="tRNA_synthFbeta"/>
    <property type="match status" value="1"/>
</dbReference>
<dbReference type="Gene3D" id="3.30.56.10">
    <property type="match status" value="2"/>
</dbReference>
<evidence type="ECO:0000259" key="12">
    <source>
        <dbReference type="SMART" id="SM00896"/>
    </source>
</evidence>
<dbReference type="InterPro" id="IPR005147">
    <property type="entry name" value="tRNA_synthase_B5-dom"/>
</dbReference>
<dbReference type="InterPro" id="IPR005121">
    <property type="entry name" value="Fdx_antiC-bd"/>
</dbReference>
<keyword evidence="8" id="KW-0648">Protein biosynthesis</keyword>
<feature type="domain" description="FDX-ACB" evidence="12">
    <location>
        <begin position="584"/>
        <end position="669"/>
    </location>
</feature>
<keyword evidence="7" id="KW-0460">Magnesium</keyword>
<dbReference type="GO" id="GO:0004826">
    <property type="term" value="F:phenylalanine-tRNA ligase activity"/>
    <property type="evidence" value="ECO:0007669"/>
    <property type="project" value="UniProtKB-EC"/>
</dbReference>
<keyword evidence="5" id="KW-0547">Nucleotide-binding</keyword>
<dbReference type="GO" id="GO:0009328">
    <property type="term" value="C:phenylalanine-tRNA ligase complex"/>
    <property type="evidence" value="ECO:0007669"/>
    <property type="project" value="TreeGrafter"/>
</dbReference>
<feature type="domain" description="B3/B4 tRNA-binding" evidence="10">
    <location>
        <begin position="94"/>
        <end position="257"/>
    </location>
</feature>
<name>A0A8K1YV04_9FLOR</name>
<evidence type="ECO:0000256" key="1">
    <source>
        <dbReference type="ARBA" id="ARBA00001946"/>
    </source>
</evidence>
<dbReference type="SUPFAM" id="SSF46955">
    <property type="entry name" value="Putative DNA-binding domain"/>
    <property type="match status" value="2"/>
</dbReference>
<evidence type="ECO:0000313" key="13">
    <source>
        <dbReference type="EMBL" id="UEQ12199.1"/>
    </source>
</evidence>
<dbReference type="Gene3D" id="3.50.40.10">
    <property type="entry name" value="Phenylalanyl-trna Synthetase, Chain B, domain 3"/>
    <property type="match status" value="1"/>
</dbReference>
<dbReference type="Gene3D" id="3.30.70.380">
    <property type="entry name" value="Ferrodoxin-fold anticodon-binding domain"/>
    <property type="match status" value="1"/>
</dbReference>
<dbReference type="PANTHER" id="PTHR10947">
    <property type="entry name" value="PHENYLALANYL-TRNA SYNTHETASE BETA CHAIN AND LEUCINE-RICH REPEAT-CONTAINING PROTEIN 47"/>
    <property type="match status" value="1"/>
</dbReference>
<dbReference type="InterPro" id="IPR036690">
    <property type="entry name" value="Fdx_antiC-bd_sf"/>
</dbReference>
<dbReference type="InterPro" id="IPR045060">
    <property type="entry name" value="Phe-tRNA-ligase_IIc_bsu"/>
</dbReference>
<dbReference type="SMART" id="SM00896">
    <property type="entry name" value="FDX-ACB"/>
    <property type="match status" value="1"/>
</dbReference>
<reference evidence="13" key="1">
    <citation type="submission" date="2020-01" db="EMBL/GenBank/DDBJ databases">
        <title>The chloroplast and mitochondrion of a new freshwater red algal species from China.</title>
        <authorList>
            <person name="Fang K."/>
            <person name="Xie S."/>
        </authorList>
    </citation>
    <scope>NUCLEOTIDE SEQUENCE</scope>
    <source>
        <strain evidence="13">SAS-FKP1901</strain>
    </source>
</reference>
<gene>
    <name evidence="13" type="primary">syfB</name>
</gene>
<dbReference type="InterPro" id="IPR045864">
    <property type="entry name" value="aa-tRNA-synth_II/BPL/LPL"/>
</dbReference>
<dbReference type="GO" id="GO:0006432">
    <property type="term" value="P:phenylalanyl-tRNA aminoacylation"/>
    <property type="evidence" value="ECO:0007669"/>
    <property type="project" value="InterPro"/>
</dbReference>
<dbReference type="GO" id="GO:0000287">
    <property type="term" value="F:magnesium ion binding"/>
    <property type="evidence" value="ECO:0007669"/>
    <property type="project" value="InterPro"/>
</dbReference>
<dbReference type="InterPro" id="IPR005146">
    <property type="entry name" value="B3/B4_tRNA-bd"/>
</dbReference>
<dbReference type="Gene3D" id="3.30.930.10">
    <property type="entry name" value="Bira Bifunctional Protein, Domain 2"/>
    <property type="match status" value="1"/>
</dbReference>
<dbReference type="Pfam" id="PF03147">
    <property type="entry name" value="FDX-ACB"/>
    <property type="match status" value="1"/>
</dbReference>
<dbReference type="SUPFAM" id="SSF54991">
    <property type="entry name" value="Anticodon-binding domain of PheRS"/>
    <property type="match status" value="1"/>
</dbReference>
<sequence length="672" mass="78947">MNISWKWLSELINLTNISPQELAIKLTLAGFEAETTTKTSKIDTILDVNISANRSDAINLMGITREISAILKQPLLRTSNQYNTQITYKRIDTNNNNYLYGYLTNIKIKPSPVWLQYKLQCHGIQSQNNLTDILKLIALKWGQYFEIFDMDKINNNVKFSLSKCLHSRHSTILSNNEEKIINIEADEKILNKFIHIDKDTQNISMQAWIVNESNYKEISSLLMRTKNNFCKQNKTQTSFDLLNAYSEAILLINHLCCGQIQKTIYITNPPIIYQPFILNENYINNILGFISELNSISIKNRKRIPKQEIIQILIYLNCQINNQDTNWKIQIPPYRSQDLIRSIDLIEEIGRMYGFDKFIDNVPPYNKIGFKSKEYFKINQIRNILRNIGLTESIHYSLVKMQANYLRIHNPLIEDYKYLRNNIINNIITANYNNIKQGNEPIEVFEIGRIFNKINNFYFENIHVAGLLGGKEQYRSEWSKKPTVLTWFQAKGDLEELFERLQINITWKKPKENYLLLKKIKYFFHPNRIASLYIKEQPIGLFGQLDLKISKEFNIPEYTYGFEIELNYLIKATNKHSYCFKNYSKYPYVIRDITISTTKLIEVETLLNTLKNKLNPLVESISVFDCYSIKKNNNTTNNLGLRVKYRSTINTLTNEIVDNLNKKVEFLIREYL</sequence>
<organism evidence="13">
    <name type="scientific">Batrachospermum sp</name>
    <dbReference type="NCBI Taxonomy" id="31373"/>
    <lineage>
        <taxon>Eukaryota</taxon>
        <taxon>Rhodophyta</taxon>
        <taxon>Florideophyceae</taxon>
        <taxon>Nemaliophycidae</taxon>
        <taxon>Batrachospermales</taxon>
        <taxon>Batrachospermaceae</taxon>
        <taxon>Batrachospermum</taxon>
    </lineage>
</organism>
<dbReference type="InterPro" id="IPR020825">
    <property type="entry name" value="Phe-tRNA_synthase-like_B3/B4"/>
</dbReference>
<keyword evidence="13" id="KW-0150">Chloroplast</keyword>
<evidence type="ECO:0000256" key="8">
    <source>
        <dbReference type="ARBA" id="ARBA00022917"/>
    </source>
</evidence>
<dbReference type="SMART" id="SM00874">
    <property type="entry name" value="B5"/>
    <property type="match status" value="1"/>
</dbReference>
<evidence type="ECO:0000259" key="11">
    <source>
        <dbReference type="SMART" id="SM00874"/>
    </source>
</evidence>
<evidence type="ECO:0000256" key="6">
    <source>
        <dbReference type="ARBA" id="ARBA00022840"/>
    </source>
</evidence>
<accession>A0A8K1YV04</accession>
<keyword evidence="13" id="KW-0934">Plastid</keyword>
<dbReference type="EC" id="6.1.1.20" evidence="2"/>
<keyword evidence="9" id="KW-0030">Aminoacyl-tRNA synthetase</keyword>
<dbReference type="PANTHER" id="PTHR10947:SF0">
    <property type="entry name" value="PHENYLALANINE--TRNA LIGASE BETA SUBUNIT"/>
    <property type="match status" value="1"/>
</dbReference>
<dbReference type="InterPro" id="IPR009061">
    <property type="entry name" value="DNA-bd_dom_put_sf"/>
</dbReference>
<dbReference type="AlphaFoldDB" id="A0A8K1YV04"/>
<dbReference type="InterPro" id="IPR041616">
    <property type="entry name" value="PheRS_beta_core"/>
</dbReference>
<dbReference type="SUPFAM" id="SSF56037">
    <property type="entry name" value="PheT/TilS domain"/>
    <property type="match status" value="1"/>
</dbReference>
<keyword evidence="4" id="KW-0479">Metal-binding</keyword>
<dbReference type="Pfam" id="PF03483">
    <property type="entry name" value="B3_4"/>
    <property type="match status" value="1"/>
</dbReference>
<dbReference type="CDD" id="cd00769">
    <property type="entry name" value="PheRS_beta_core"/>
    <property type="match status" value="1"/>
</dbReference>